<dbReference type="OrthoDB" id="434253at2759"/>
<dbReference type="InterPro" id="IPR024624">
    <property type="entry name" value="Pyridox_Oxase_Alr4036_FMN-bd"/>
</dbReference>
<gene>
    <name evidence="2" type="ORF">BB559_002043</name>
</gene>
<comment type="caution">
    <text evidence="2">The sequence shown here is derived from an EMBL/GenBank/DDBJ whole genome shotgun (WGS) entry which is preliminary data.</text>
</comment>
<dbReference type="PANTHER" id="PTHR28243">
    <property type="entry name" value="AGL049CP"/>
    <property type="match status" value="1"/>
</dbReference>
<evidence type="ECO:0000259" key="1">
    <source>
        <dbReference type="Pfam" id="PF12766"/>
    </source>
</evidence>
<dbReference type="AlphaFoldDB" id="A0A2T9YYJ5"/>
<reference evidence="2 3" key="1">
    <citation type="journal article" date="2018" name="MBio">
        <title>Comparative Genomics Reveals the Core Gene Toolbox for the Fungus-Insect Symbiosis.</title>
        <authorList>
            <person name="Wang Y."/>
            <person name="Stata M."/>
            <person name="Wang W."/>
            <person name="Stajich J.E."/>
            <person name="White M.M."/>
            <person name="Moncalvo J.M."/>
        </authorList>
    </citation>
    <scope>NUCLEOTIDE SEQUENCE [LARGE SCALE GENOMIC DNA]</scope>
    <source>
        <strain evidence="2 3">AUS-77-4</strain>
    </source>
</reference>
<protein>
    <recommendedName>
        <fullName evidence="1">Pyridoxamine 5'-phosphate oxidase Alr4036 family FMN-binding domain-containing protein</fullName>
    </recommendedName>
</protein>
<evidence type="ECO:0000313" key="3">
    <source>
        <dbReference type="Proteomes" id="UP000245699"/>
    </source>
</evidence>
<dbReference type="SUPFAM" id="SSF50475">
    <property type="entry name" value="FMN-binding split barrel"/>
    <property type="match status" value="1"/>
</dbReference>
<dbReference type="GO" id="GO:0010181">
    <property type="term" value="F:FMN binding"/>
    <property type="evidence" value="ECO:0007669"/>
    <property type="project" value="InterPro"/>
</dbReference>
<dbReference type="EMBL" id="MBFT01000108">
    <property type="protein sequence ID" value="PVU97413.1"/>
    <property type="molecule type" value="Genomic_DNA"/>
</dbReference>
<name>A0A2T9YYJ5_9FUNG</name>
<accession>A0A2T9YYJ5</accession>
<dbReference type="Gene3D" id="2.30.110.10">
    <property type="entry name" value="Electron Transport, Fmn-binding Protein, Chain A"/>
    <property type="match status" value="1"/>
</dbReference>
<keyword evidence="3" id="KW-1185">Reference proteome</keyword>
<organism evidence="2 3">
    <name type="scientific">Furculomyces boomerangus</name>
    <dbReference type="NCBI Taxonomy" id="61424"/>
    <lineage>
        <taxon>Eukaryota</taxon>
        <taxon>Fungi</taxon>
        <taxon>Fungi incertae sedis</taxon>
        <taxon>Zoopagomycota</taxon>
        <taxon>Kickxellomycotina</taxon>
        <taxon>Harpellomycetes</taxon>
        <taxon>Harpellales</taxon>
        <taxon>Harpellaceae</taxon>
        <taxon>Furculomyces</taxon>
    </lineage>
</organism>
<dbReference type="Proteomes" id="UP000245699">
    <property type="component" value="Unassembled WGS sequence"/>
</dbReference>
<proteinExistence type="predicted"/>
<dbReference type="Pfam" id="PF12766">
    <property type="entry name" value="Pyridox_oxase_2"/>
    <property type="match status" value="1"/>
</dbReference>
<dbReference type="PANTHER" id="PTHR28243:SF1">
    <property type="entry name" value="PYRIDOXAMINE 5'-PHOSPHATE OXIDASE ALR4036 FAMILY FMN-BINDING DOMAIN-CONTAINING PROTEIN"/>
    <property type="match status" value="1"/>
</dbReference>
<feature type="domain" description="Pyridoxamine 5'-phosphate oxidase Alr4036 family FMN-binding" evidence="1">
    <location>
        <begin position="7"/>
        <end position="113"/>
    </location>
</feature>
<dbReference type="InterPro" id="IPR012349">
    <property type="entry name" value="Split_barrel_FMN-bd"/>
</dbReference>
<evidence type="ECO:0000313" key="2">
    <source>
        <dbReference type="EMBL" id="PVU97413.1"/>
    </source>
</evidence>
<dbReference type="STRING" id="61424.A0A2T9YYJ5"/>
<sequence length="244" mass="26601">MNSQKVAPWKSILSNAMASSNSSKKEPIIGSLATVSSDGAPKVRSVVCRGFVGEDGLVATKSKEILSSNILAFSSHLQSPKISQIKNNPKAEILFWFPKTAQQFRISGVIDIFKFGESSPVLNLINVTDALYSPQNLDSGIDKPSAETENPILFDSQQLCTSSLEAHSEGLKKWFGGPPPGEALGTTSKSTAEKSNLDNIKANFCLLLLNPTRVDYCDLRSSPNKRIIYELNDVNQWRESNVVP</sequence>